<evidence type="ECO:0000256" key="4">
    <source>
        <dbReference type="ARBA" id="ARBA00023004"/>
    </source>
</evidence>
<name>A0A810N009_9ACTN</name>
<evidence type="ECO:0000256" key="2">
    <source>
        <dbReference type="ARBA" id="ARBA00022723"/>
    </source>
</evidence>
<keyword evidence="4" id="KW-0408">Iron</keyword>
<organism evidence="7 8">
    <name type="scientific">Polymorphospora rubra</name>
    <dbReference type="NCBI Taxonomy" id="338584"/>
    <lineage>
        <taxon>Bacteria</taxon>
        <taxon>Bacillati</taxon>
        <taxon>Actinomycetota</taxon>
        <taxon>Actinomycetes</taxon>
        <taxon>Micromonosporales</taxon>
        <taxon>Micromonosporaceae</taxon>
        <taxon>Polymorphospora</taxon>
    </lineage>
</organism>
<dbReference type="Gene3D" id="3.90.340.10">
    <property type="entry name" value="Nitric Oxide Synthase, Chain A, domain 1"/>
    <property type="match status" value="1"/>
</dbReference>
<dbReference type="Gene3D" id="3.90.440.10">
    <property type="entry name" value="Nitric Oxide Synthase,Heme Domain,Chain A domain 2"/>
    <property type="match status" value="1"/>
</dbReference>
<evidence type="ECO:0000256" key="3">
    <source>
        <dbReference type="ARBA" id="ARBA00023002"/>
    </source>
</evidence>
<keyword evidence="2" id="KW-0479">Metal-binding</keyword>
<dbReference type="PANTHER" id="PTHR43410">
    <property type="entry name" value="NITRIC OXIDE SYNTHASE OXYGENASE"/>
    <property type="match status" value="1"/>
</dbReference>
<dbReference type="InterPro" id="IPR044944">
    <property type="entry name" value="NOS_dom_3"/>
</dbReference>
<reference evidence="7" key="1">
    <citation type="submission" date="2020-08" db="EMBL/GenBank/DDBJ databases">
        <title>Whole genome shotgun sequence of Polymorphospora rubra NBRC 101157.</title>
        <authorList>
            <person name="Komaki H."/>
            <person name="Tamura T."/>
        </authorList>
    </citation>
    <scope>NUCLEOTIDE SEQUENCE</scope>
    <source>
        <strain evidence="7">NBRC 101157</strain>
    </source>
</reference>
<keyword evidence="1" id="KW-0349">Heme</keyword>
<dbReference type="GO" id="GO:0004517">
    <property type="term" value="F:nitric-oxide synthase activity"/>
    <property type="evidence" value="ECO:0007669"/>
    <property type="project" value="InterPro"/>
</dbReference>
<dbReference type="Proteomes" id="UP000680866">
    <property type="component" value="Chromosome"/>
</dbReference>
<gene>
    <name evidence="7" type="ORF">Prubr_37480</name>
</gene>
<dbReference type="InterPro" id="IPR036119">
    <property type="entry name" value="NOS_N_sf"/>
</dbReference>
<feature type="compositionally biased region" description="Low complexity" evidence="5">
    <location>
        <begin position="405"/>
        <end position="463"/>
    </location>
</feature>
<dbReference type="Pfam" id="PF02898">
    <property type="entry name" value="NO_synthase"/>
    <property type="match status" value="1"/>
</dbReference>
<dbReference type="CDD" id="cd00575">
    <property type="entry name" value="NOS_oxygenase"/>
    <property type="match status" value="1"/>
</dbReference>
<keyword evidence="3" id="KW-0560">Oxidoreductase</keyword>
<dbReference type="InterPro" id="IPR004030">
    <property type="entry name" value="NOS_N"/>
</dbReference>
<evidence type="ECO:0000256" key="5">
    <source>
        <dbReference type="SAM" id="MobiDB-lite"/>
    </source>
</evidence>
<feature type="region of interest" description="Disordered" evidence="5">
    <location>
        <begin position="388"/>
        <end position="482"/>
    </location>
</feature>
<dbReference type="AlphaFoldDB" id="A0A810N009"/>
<dbReference type="Gene3D" id="3.90.1230.10">
    <property type="entry name" value="Nitric Oxide Synthase, Chain A, domain 3"/>
    <property type="match status" value="1"/>
</dbReference>
<dbReference type="InterPro" id="IPR044940">
    <property type="entry name" value="NOS_dom_2"/>
</dbReference>
<evidence type="ECO:0000313" key="8">
    <source>
        <dbReference type="Proteomes" id="UP000680866"/>
    </source>
</evidence>
<feature type="region of interest" description="Disordered" evidence="5">
    <location>
        <begin position="1"/>
        <end position="20"/>
    </location>
</feature>
<dbReference type="PANTHER" id="PTHR43410:SF1">
    <property type="entry name" value="NITRIC OXIDE SYNTHASE"/>
    <property type="match status" value="1"/>
</dbReference>
<protein>
    <recommendedName>
        <fullName evidence="6">Nitric oxide synthase (NOS) domain-containing protein</fullName>
    </recommendedName>
</protein>
<dbReference type="EMBL" id="AP023359">
    <property type="protein sequence ID" value="BCJ66727.1"/>
    <property type="molecule type" value="Genomic_DNA"/>
</dbReference>
<feature type="domain" description="Nitric oxide synthase (NOS)" evidence="6">
    <location>
        <begin position="79"/>
        <end position="86"/>
    </location>
</feature>
<feature type="compositionally biased region" description="Basic and acidic residues" evidence="5">
    <location>
        <begin position="1"/>
        <end position="16"/>
    </location>
</feature>
<dbReference type="KEGG" id="pry:Prubr_37480"/>
<dbReference type="RefSeq" id="WP_212827026.1">
    <property type="nucleotide sequence ID" value="NZ_AP023359.1"/>
</dbReference>
<dbReference type="InterPro" id="IPR044943">
    <property type="entry name" value="NOS_dom_1"/>
</dbReference>
<dbReference type="PROSITE" id="PS60001">
    <property type="entry name" value="NOS"/>
    <property type="match status" value="1"/>
</dbReference>
<evidence type="ECO:0000259" key="6">
    <source>
        <dbReference type="PROSITE" id="PS60001"/>
    </source>
</evidence>
<proteinExistence type="predicted"/>
<dbReference type="GO" id="GO:0046872">
    <property type="term" value="F:metal ion binding"/>
    <property type="evidence" value="ECO:0007669"/>
    <property type="project" value="UniProtKB-KW"/>
</dbReference>
<keyword evidence="8" id="KW-1185">Reference proteome</keyword>
<evidence type="ECO:0000256" key="1">
    <source>
        <dbReference type="ARBA" id="ARBA00022617"/>
    </source>
</evidence>
<accession>A0A810N009</accession>
<sequence>MAIPGYRDEPSPDRDPSAPVDVTEAEDFLRRCYAENPRFGELAARLDEVRAQIDATGTYTHTGDELTYGAKVAWRNASRCIGRLYWRSLVVLDERQARGADEIFARLVHHLHLAGGTGRADRAPGAIRPVISVFAPAEPGRPHARVWNEQLIRYAGYRDRAGEVVGDPRYVDFTRAVQDLGWKGAGGAFDVLPLVVQTPQDGVRLFDLPADAVLEVPLEHPEYDWFAGLDLRWHAVPAIANMRLSIGGVDYPLAPFNGWYMGTEIGARNLADPDRYDLVPVVARAMGLDTSRASTLWRDRVLVELNRAVLWSYERAGVRISDHHTESDRFITHLRNEQRAGREVPADWSWIVPPISGGATRVFHRYYHEADQRPNFYLDSAARDLGRYGHLGPAPRHAAPDAEQPAGRPAAPAARSTPATRSTPAARTAGRVGPADGPADAVAVPVARGADADGPTPESRVPAPVAPRQPAPTIRPACPVAH</sequence>
<dbReference type="InterPro" id="IPR050607">
    <property type="entry name" value="NOS"/>
</dbReference>
<evidence type="ECO:0000313" key="7">
    <source>
        <dbReference type="EMBL" id="BCJ66727.1"/>
    </source>
</evidence>
<dbReference type="GO" id="GO:0006809">
    <property type="term" value="P:nitric oxide biosynthetic process"/>
    <property type="evidence" value="ECO:0007669"/>
    <property type="project" value="InterPro"/>
</dbReference>
<dbReference type="SUPFAM" id="SSF56512">
    <property type="entry name" value="Nitric oxide (NO) synthase oxygenase domain"/>
    <property type="match status" value="1"/>
</dbReference>